<evidence type="ECO:0000313" key="2">
    <source>
        <dbReference type="Proteomes" id="UP000033754"/>
    </source>
</evidence>
<dbReference type="Proteomes" id="UP000033754">
    <property type="component" value="Unassembled WGS sequence"/>
</dbReference>
<protein>
    <recommendedName>
        <fullName evidence="3">Lipoprotein</fullName>
    </recommendedName>
</protein>
<comment type="caution">
    <text evidence="1">The sequence shown here is derived from an EMBL/GenBank/DDBJ whole genome shotgun (WGS) entry which is preliminary data.</text>
</comment>
<organism evidence="1 2">
    <name type="scientific">Anaplasma phagocytophilum str. NCH-1</name>
    <dbReference type="NCBI Taxonomy" id="1359161"/>
    <lineage>
        <taxon>Bacteria</taxon>
        <taxon>Pseudomonadati</taxon>
        <taxon>Pseudomonadota</taxon>
        <taxon>Alphaproteobacteria</taxon>
        <taxon>Rickettsiales</taxon>
        <taxon>Anaplasmataceae</taxon>
        <taxon>Anaplasma</taxon>
        <taxon>phagocytophilum group</taxon>
    </lineage>
</organism>
<gene>
    <name evidence="1" type="ORF">EPHNCH_0256</name>
</gene>
<accession>A0A0F3NKN8</accession>
<dbReference type="EMBL" id="LANT01000001">
    <property type="protein sequence ID" value="KJV68613.1"/>
    <property type="molecule type" value="Genomic_DNA"/>
</dbReference>
<name>A0A0F3NKN8_ANAPH</name>
<sequence length="43" mass="4474">MLQRGAGSLFSTLSCACTNRYGACFAIAGVVYSVIRGSAATLW</sequence>
<dbReference type="PATRIC" id="fig|1359161.3.peg.268"/>
<evidence type="ECO:0000313" key="1">
    <source>
        <dbReference type="EMBL" id="KJV68613.1"/>
    </source>
</evidence>
<dbReference type="AlphaFoldDB" id="A0A0F3NKN8"/>
<reference evidence="1 2" key="1">
    <citation type="submission" date="2015-01" db="EMBL/GenBank/DDBJ databases">
        <title>Genome Sequencing of Rickettsiales.</title>
        <authorList>
            <person name="Daugherty S.C."/>
            <person name="Su Q."/>
            <person name="Abolude K."/>
            <person name="Beier-Sexton M."/>
            <person name="Carlyon J.A."/>
            <person name="Carter R."/>
            <person name="Day N.P."/>
            <person name="Dumler S.J."/>
            <person name="Dyachenko V."/>
            <person name="Godinez A."/>
            <person name="Kurtti T.J."/>
            <person name="Lichay M."/>
            <person name="Mullins K.E."/>
            <person name="Ott S."/>
            <person name="Pappas-Brown V."/>
            <person name="Paris D.H."/>
            <person name="Patel P."/>
            <person name="Richards A.L."/>
            <person name="Sadzewicz L."/>
            <person name="Sears K."/>
            <person name="Seidman D."/>
            <person name="Sengamalay N."/>
            <person name="Stenos J."/>
            <person name="Tallon L.J."/>
            <person name="Vincent G."/>
            <person name="Fraser C.M."/>
            <person name="Munderloh U."/>
            <person name="Dunning-Hotopp J.C."/>
        </authorList>
    </citation>
    <scope>NUCLEOTIDE SEQUENCE [LARGE SCALE GENOMIC DNA]</scope>
    <source>
        <strain evidence="1 2">NCH-1</strain>
    </source>
</reference>
<evidence type="ECO:0008006" key="3">
    <source>
        <dbReference type="Google" id="ProtNLM"/>
    </source>
</evidence>
<proteinExistence type="predicted"/>
<dbReference type="PROSITE" id="PS51257">
    <property type="entry name" value="PROKAR_LIPOPROTEIN"/>
    <property type="match status" value="1"/>
</dbReference>